<dbReference type="Proteomes" id="UP000030002">
    <property type="component" value="Unassembled WGS sequence"/>
</dbReference>
<dbReference type="AlphaFoldDB" id="A0A0A0J1V1"/>
<dbReference type="EMBL" id="AVPJ01000014">
    <property type="protein sequence ID" value="KGN31053.1"/>
    <property type="molecule type" value="Genomic_DNA"/>
</dbReference>
<keyword evidence="3" id="KW-1185">Reference proteome</keyword>
<name>A0A0A0J1V1_9MICO</name>
<gene>
    <name evidence="2" type="ORF">N802_05455</name>
</gene>
<sequence length="863" mass="96062">MSRRDPIAKLVANIDLASLGDPATEIGMFVGCKTAAEVRDVLRGAVAVEVDEMLKLLENADAFDVIELMRMREFPPVPDPNLEWEGSALNVEIVAAMLLGRSSRKPDTDTPRMSTRPHEAISQLHDRAQRLARLATYRQQFEARLSDDPLAPLAALYQGSVLYIRNLQYDTIREAHESQLFDNTIVTPLMVEHLGYTYRDVRTVRDSMHKLGGDRMTKLRDDTGDILMRHQGTAPANVPDDVMQEFMARLIPFMFLPADRATITAEDVAADTGAELAAIRSVMESFSQRFDDTVPPARRVYDLLTSSNPFHTTPLVSDGEGNYVETTNGVGLDSLRRIVEGALTGTAQFHSYDKKVRQVVSEQLALASLEQVLRTPPRLAGFKYYAPADDTSHSVLGAHCPNPKGVGKTVEGDGLFIVGDVAICVEVKGKSMAAAARRGDVKRLWSDLKATVGDGCRQAARLVALIETNAGLWLEDGTWLDLSEVREIRSVVALLDDVGPLGTSLGDHRETGLLPADHTPWVTSLHDLETIAQVCDRPAEFLLYLRRRTDSDVATYYRASDELDLFMLFMNADLYVEPDPDELRIQQPTRRPITSRDRRERARSAVPTFVGEHCQPLNAWMDRHKPEHVPIGSPPPEKPMYNAHPRILDLIDTIDGHGTGMIRFGADMLALSRQAQNSVLKLIDKCTRLSREDRQPHDATLSFTGVWGYPTMFIGSRPRGAELEQVQQRLESYMRLKRHHLQSDRSYGLVFGEGGNLELAMYLNTPAGEDAELDALTEQFGLNPMIDHSRPHPAICSTHHASPPRQKGRWLDNQPPRVAMSCPREAPRTGTRSRPGRRAPTGSATAPMRDPCDRPLVAVSLRR</sequence>
<comment type="caution">
    <text evidence="2">The sequence shown here is derived from an EMBL/GenBank/DDBJ whole genome shotgun (WGS) entry which is preliminary data.</text>
</comment>
<feature type="compositionally biased region" description="Low complexity" evidence="1">
    <location>
        <begin position="828"/>
        <end position="843"/>
    </location>
</feature>
<proteinExistence type="predicted"/>
<evidence type="ECO:0000313" key="2">
    <source>
        <dbReference type="EMBL" id="KGN31053.1"/>
    </source>
</evidence>
<dbReference type="RefSeq" id="WP_035917946.1">
    <property type="nucleotide sequence ID" value="NZ_AVPJ01000014.1"/>
</dbReference>
<dbReference type="eggNOG" id="COG0474">
    <property type="taxonomic scope" value="Bacteria"/>
</dbReference>
<reference evidence="2 3" key="1">
    <citation type="submission" date="2013-08" db="EMBL/GenBank/DDBJ databases">
        <title>The genome sequence of Knoellia sinensis.</title>
        <authorList>
            <person name="Zhu W."/>
            <person name="Wang G."/>
        </authorList>
    </citation>
    <scope>NUCLEOTIDE SEQUENCE [LARGE SCALE GENOMIC DNA]</scope>
    <source>
        <strain evidence="2 3">KCTC 19936</strain>
    </source>
</reference>
<organism evidence="2 3">
    <name type="scientific">Knoellia sinensis KCTC 19936</name>
    <dbReference type="NCBI Taxonomy" id="1385520"/>
    <lineage>
        <taxon>Bacteria</taxon>
        <taxon>Bacillati</taxon>
        <taxon>Actinomycetota</taxon>
        <taxon>Actinomycetes</taxon>
        <taxon>Micrococcales</taxon>
        <taxon>Intrasporangiaceae</taxon>
        <taxon>Knoellia</taxon>
    </lineage>
</organism>
<dbReference type="STRING" id="1385520.N802_05455"/>
<dbReference type="OrthoDB" id="5177790at2"/>
<evidence type="ECO:0000256" key="1">
    <source>
        <dbReference type="SAM" id="MobiDB-lite"/>
    </source>
</evidence>
<feature type="region of interest" description="Disordered" evidence="1">
    <location>
        <begin position="797"/>
        <end position="863"/>
    </location>
</feature>
<accession>A0A0A0J1V1</accession>
<evidence type="ECO:0000313" key="3">
    <source>
        <dbReference type="Proteomes" id="UP000030002"/>
    </source>
</evidence>
<protein>
    <submittedName>
        <fullName evidence="2">Uncharacterized protein</fullName>
    </submittedName>
</protein>